<name>A0AAV1D3F6_OLDCO</name>
<dbReference type="Proteomes" id="UP001161247">
    <property type="component" value="Chromosome 4"/>
</dbReference>
<proteinExistence type="predicted"/>
<dbReference type="AlphaFoldDB" id="A0AAV1D3F6"/>
<reference evidence="1" key="1">
    <citation type="submission" date="2023-03" db="EMBL/GenBank/DDBJ databases">
        <authorList>
            <person name="Julca I."/>
        </authorList>
    </citation>
    <scope>NUCLEOTIDE SEQUENCE</scope>
</reference>
<protein>
    <submittedName>
        <fullName evidence="1">OLC1v1000647C1</fullName>
    </submittedName>
</protein>
<sequence length="94" mass="10521">MTEFGIVDSWTKFYTITLDIGVERPLFFTKTEEIIFLDVGRYALVCNLGTQQMALLGVRVTSESDFFTFTKSMALVDESNKPVQVLDDEVAVAG</sequence>
<dbReference type="EMBL" id="OX459121">
    <property type="protein sequence ID" value="CAI9102385.1"/>
    <property type="molecule type" value="Genomic_DNA"/>
</dbReference>
<gene>
    <name evidence="1" type="ORF">OLC1_LOCUS11739</name>
</gene>
<accession>A0AAV1D3F6</accession>
<evidence type="ECO:0000313" key="1">
    <source>
        <dbReference type="EMBL" id="CAI9102385.1"/>
    </source>
</evidence>
<keyword evidence="2" id="KW-1185">Reference proteome</keyword>
<evidence type="ECO:0000313" key="2">
    <source>
        <dbReference type="Proteomes" id="UP001161247"/>
    </source>
</evidence>
<organism evidence="1 2">
    <name type="scientific">Oldenlandia corymbosa var. corymbosa</name>
    <dbReference type="NCBI Taxonomy" id="529605"/>
    <lineage>
        <taxon>Eukaryota</taxon>
        <taxon>Viridiplantae</taxon>
        <taxon>Streptophyta</taxon>
        <taxon>Embryophyta</taxon>
        <taxon>Tracheophyta</taxon>
        <taxon>Spermatophyta</taxon>
        <taxon>Magnoliopsida</taxon>
        <taxon>eudicotyledons</taxon>
        <taxon>Gunneridae</taxon>
        <taxon>Pentapetalae</taxon>
        <taxon>asterids</taxon>
        <taxon>lamiids</taxon>
        <taxon>Gentianales</taxon>
        <taxon>Rubiaceae</taxon>
        <taxon>Rubioideae</taxon>
        <taxon>Spermacoceae</taxon>
        <taxon>Hedyotis-Oldenlandia complex</taxon>
        <taxon>Oldenlandia</taxon>
    </lineage>
</organism>